<dbReference type="HOGENOM" id="CLU_3247748_0_0_5"/>
<protein>
    <submittedName>
        <fullName evidence="1">Uncharacterized protein</fullName>
    </submittedName>
</protein>
<gene>
    <name evidence="1" type="ordered locus">BARBAKC583_0166</name>
</gene>
<dbReference type="EMBL" id="CP000524">
    <property type="protein sequence ID" value="ABM44618.1"/>
    <property type="molecule type" value="Genomic_DNA"/>
</dbReference>
<accession>A1URA1</accession>
<sequence length="42" mass="4840">MRKKLAGLLLFYKNHPYALKQLTRPALFSAIKLSFSIGKIDF</sequence>
<reference evidence="1 2" key="1">
    <citation type="submission" date="2006-12" db="EMBL/GenBank/DDBJ databases">
        <authorList>
            <person name="Hendrix L."/>
            <person name="Mohamoud Y."/>
            <person name="Radune D."/>
            <person name="Shvartsbeyn A."/>
            <person name="Daugherty S."/>
            <person name="Dodson R."/>
            <person name="Durkin A.S."/>
            <person name="Harkins D."/>
            <person name="Huot H."/>
            <person name="Kothari S.P."/>
            <person name="Madupu R."/>
            <person name="Li J."/>
            <person name="Nelson W.C."/>
            <person name="Shrivastava S."/>
            <person name="Giglio M.G."/>
            <person name="Haft D."/>
            <person name="Selengut J."/>
            <person name="Fraser-Ligget C."/>
            <person name="Seshadri R."/>
        </authorList>
    </citation>
    <scope>NUCLEOTIDE SEQUENCE [LARGE SCALE GENOMIC DNA]</scope>
    <source>
        <strain evidence="2">ATCC 35685 / NCTC 12138 / KC583</strain>
    </source>
</reference>
<dbReference type="KEGG" id="bbk:BARBAKC583_0166"/>
<organism evidence="1 2">
    <name type="scientific">Bartonella bacilliformis (strain ATCC 35685 / KC583 / Herrer 020/F12,63)</name>
    <dbReference type="NCBI Taxonomy" id="360095"/>
    <lineage>
        <taxon>Bacteria</taxon>
        <taxon>Pseudomonadati</taxon>
        <taxon>Pseudomonadota</taxon>
        <taxon>Alphaproteobacteria</taxon>
        <taxon>Hyphomicrobiales</taxon>
        <taxon>Bartonellaceae</taxon>
        <taxon>Bartonella</taxon>
    </lineage>
</organism>
<evidence type="ECO:0000313" key="2">
    <source>
        <dbReference type="Proteomes" id="UP000000643"/>
    </source>
</evidence>
<evidence type="ECO:0000313" key="1">
    <source>
        <dbReference type="EMBL" id="ABM44618.1"/>
    </source>
</evidence>
<name>A1URA1_BARBK</name>
<dbReference type="AlphaFoldDB" id="A1URA1"/>
<proteinExistence type="predicted"/>
<dbReference type="Proteomes" id="UP000000643">
    <property type="component" value="Chromosome"/>
</dbReference>